<keyword evidence="3" id="KW-0813">Transport</keyword>
<dbReference type="EMBL" id="AAXA02000002">
    <property type="protein sequence ID" value="EDR48609.1"/>
    <property type="molecule type" value="Genomic_DNA"/>
</dbReference>
<evidence type="ECO:0000256" key="7">
    <source>
        <dbReference type="ARBA" id="ARBA00023136"/>
    </source>
</evidence>
<accession>B0G1E3</accession>
<evidence type="ECO:0000256" key="5">
    <source>
        <dbReference type="ARBA" id="ARBA00022692"/>
    </source>
</evidence>
<evidence type="ECO:0000256" key="4">
    <source>
        <dbReference type="ARBA" id="ARBA00022475"/>
    </source>
</evidence>
<feature type="transmembrane region" description="Helical" evidence="8">
    <location>
        <begin position="154"/>
        <end position="174"/>
    </location>
</feature>
<evidence type="ECO:0000256" key="1">
    <source>
        <dbReference type="ARBA" id="ARBA00004651"/>
    </source>
</evidence>
<sequence>MKRGHIMGSAEKVSWKRVLILAGAIIAFTIGSGFATGQEIIQYYTAYGVKGLLVILVFLVAFLYYNFNFAKAGAEQKFEKGNDVYKHFCGKYVGTFCDYYSTLFCYMSFFVMVGGASSTLHQEYGLPAWVGGVVLTALAVITVVGGLNSMVDAIGAVGPVIVVLCIAIGVITLIRDGGDVGAGLDIIKNAAYEGAANGETIKSAGSNWLVSGLSYAGFVLLWFASFTAALGSNNKKKELNYGIIGGTVAVCVAIAVVMFAQISNINTPMIGSSDTFVWNADIPNLILAAKIWKPFSAIFAIIVFAGIYTTAVPLLYNPASRFAKEGTSQFKILTIVLGVLGLIVGLFLPFRVLVNIIYVLNGYVGAVLILFMIYKNIKDLMNKKKAN</sequence>
<dbReference type="STRING" id="411461.DORFOR_00044"/>
<dbReference type="PRINTS" id="PR00175">
    <property type="entry name" value="NAALASMPORT"/>
</dbReference>
<comment type="similarity">
    <text evidence="2">Belongs to the alanine or glycine:cation symporter (AGCS) (TC 2.A.25) family.</text>
</comment>
<dbReference type="PANTHER" id="PTHR37814:SF1">
    <property type="entry name" value="MEMBRANE PROTEIN"/>
    <property type="match status" value="1"/>
</dbReference>
<evidence type="ECO:0008006" key="11">
    <source>
        <dbReference type="Google" id="ProtNLM"/>
    </source>
</evidence>
<keyword evidence="5 8" id="KW-0812">Transmembrane</keyword>
<evidence type="ECO:0000313" key="9">
    <source>
        <dbReference type="EMBL" id="EDR48609.1"/>
    </source>
</evidence>
<feature type="transmembrane region" description="Helical" evidence="8">
    <location>
        <begin position="208"/>
        <end position="229"/>
    </location>
</feature>
<feature type="transmembrane region" description="Helical" evidence="8">
    <location>
        <begin position="47"/>
        <end position="67"/>
    </location>
</feature>
<dbReference type="InterPro" id="IPR001463">
    <property type="entry name" value="Na/Ala_symport"/>
</dbReference>
<organism evidence="9 10">
    <name type="scientific">Dorea formicigenerans ATCC 27755</name>
    <dbReference type="NCBI Taxonomy" id="411461"/>
    <lineage>
        <taxon>Bacteria</taxon>
        <taxon>Bacillati</taxon>
        <taxon>Bacillota</taxon>
        <taxon>Clostridia</taxon>
        <taxon>Lachnospirales</taxon>
        <taxon>Lachnospiraceae</taxon>
        <taxon>Dorea</taxon>
    </lineage>
</organism>
<dbReference type="InterPro" id="IPR038728">
    <property type="entry name" value="YkvI-like"/>
</dbReference>
<protein>
    <recommendedName>
        <fullName evidence="11">Branched-chain amino acid transport protein</fullName>
    </recommendedName>
</protein>
<feature type="transmembrane region" description="Helical" evidence="8">
    <location>
        <begin position="356"/>
        <end position="374"/>
    </location>
</feature>
<evidence type="ECO:0000256" key="3">
    <source>
        <dbReference type="ARBA" id="ARBA00022448"/>
    </source>
</evidence>
<evidence type="ECO:0000313" key="10">
    <source>
        <dbReference type="Proteomes" id="UP000005359"/>
    </source>
</evidence>
<dbReference type="GO" id="GO:0005886">
    <property type="term" value="C:plasma membrane"/>
    <property type="evidence" value="ECO:0007669"/>
    <property type="project" value="UniProtKB-SubCell"/>
</dbReference>
<reference evidence="9 10" key="1">
    <citation type="submission" date="2007-10" db="EMBL/GenBank/DDBJ databases">
        <title>Draft genome sequence of Dorea formicigenerans(ATCC 27755).</title>
        <authorList>
            <person name="Sudarsanam P."/>
            <person name="Ley R."/>
            <person name="Guruge J."/>
            <person name="Turnbaugh P.J."/>
            <person name="Mahowald M."/>
            <person name="Liep D."/>
            <person name="Gordon J."/>
        </authorList>
    </citation>
    <scope>NUCLEOTIDE SEQUENCE [LARGE SCALE GENOMIC DNA]</scope>
    <source>
        <strain evidence="9 10">ATCC 27755</strain>
    </source>
</reference>
<dbReference type="GO" id="GO:0005283">
    <property type="term" value="F:amino acid:sodium symporter activity"/>
    <property type="evidence" value="ECO:0007669"/>
    <property type="project" value="InterPro"/>
</dbReference>
<keyword evidence="6 8" id="KW-1133">Transmembrane helix</keyword>
<dbReference type="AlphaFoldDB" id="B0G1E3"/>
<feature type="transmembrane region" description="Helical" evidence="8">
    <location>
        <begin position="328"/>
        <end position="350"/>
    </location>
</feature>
<feature type="transmembrane region" description="Helical" evidence="8">
    <location>
        <begin position="126"/>
        <end position="147"/>
    </location>
</feature>
<dbReference type="PANTHER" id="PTHR37814">
    <property type="entry name" value="CONSERVED MEMBRANE PROTEIN"/>
    <property type="match status" value="1"/>
</dbReference>
<evidence type="ECO:0000256" key="8">
    <source>
        <dbReference type="SAM" id="Phobius"/>
    </source>
</evidence>
<proteinExistence type="inferred from homology"/>
<dbReference type="Proteomes" id="UP000005359">
    <property type="component" value="Unassembled WGS sequence"/>
</dbReference>
<keyword evidence="7 8" id="KW-0472">Membrane</keyword>
<name>B0G1E3_9FIRM</name>
<comment type="subcellular location">
    <subcellularLocation>
        <location evidence="1">Cell membrane</location>
        <topology evidence="1">Multi-pass membrane protein</topology>
    </subcellularLocation>
</comment>
<feature type="transmembrane region" description="Helical" evidence="8">
    <location>
        <begin position="295"/>
        <end position="316"/>
    </location>
</feature>
<gene>
    <name evidence="9" type="ORF">DORFOR_00044</name>
</gene>
<keyword evidence="4" id="KW-1003">Cell membrane</keyword>
<dbReference type="eggNOG" id="COG3949">
    <property type="taxonomic scope" value="Bacteria"/>
</dbReference>
<feature type="transmembrane region" description="Helical" evidence="8">
    <location>
        <begin position="99"/>
        <end position="120"/>
    </location>
</feature>
<comment type="caution">
    <text evidence="9">The sequence shown here is derived from an EMBL/GenBank/DDBJ whole genome shotgun (WGS) entry which is preliminary data.</text>
</comment>
<evidence type="ECO:0000256" key="6">
    <source>
        <dbReference type="ARBA" id="ARBA00022989"/>
    </source>
</evidence>
<dbReference type="PaxDb" id="411461-DORFOR_00044"/>
<feature type="transmembrane region" description="Helical" evidence="8">
    <location>
        <begin position="241"/>
        <end position="262"/>
    </location>
</feature>
<reference evidence="9 10" key="2">
    <citation type="submission" date="2007-10" db="EMBL/GenBank/DDBJ databases">
        <authorList>
            <person name="Fulton L."/>
            <person name="Clifton S."/>
            <person name="Fulton B."/>
            <person name="Xu J."/>
            <person name="Minx P."/>
            <person name="Pepin K.H."/>
            <person name="Johnson M."/>
            <person name="Thiruvilangam P."/>
            <person name="Bhonagiri V."/>
            <person name="Nash W.E."/>
            <person name="Wang C."/>
            <person name="Mardis E.R."/>
            <person name="Wilson R.K."/>
        </authorList>
    </citation>
    <scope>NUCLEOTIDE SEQUENCE [LARGE SCALE GENOMIC DNA]</scope>
    <source>
        <strain evidence="9 10">ATCC 27755</strain>
    </source>
</reference>
<evidence type="ECO:0000256" key="2">
    <source>
        <dbReference type="ARBA" id="ARBA00009261"/>
    </source>
</evidence>